<feature type="transmembrane region" description="Helical" evidence="11">
    <location>
        <begin position="569"/>
        <end position="591"/>
    </location>
</feature>
<dbReference type="GO" id="GO:0038023">
    <property type="term" value="F:signaling receptor activity"/>
    <property type="evidence" value="ECO:0007669"/>
    <property type="project" value="TreeGrafter"/>
</dbReference>
<keyword evidence="9" id="KW-0675">Receptor</keyword>
<comment type="caution">
    <text evidence="14">The sequence shown here is derived from an EMBL/GenBank/DDBJ whole genome shotgun (WGS) entry which is preliminary data.</text>
</comment>
<proteinExistence type="inferred from homology"/>
<keyword evidence="7 11" id="KW-1133">Transmembrane helix</keyword>
<dbReference type="VEuPathDB" id="VectorBase:HLOH_049572"/>
<keyword evidence="15" id="KW-1185">Reference proteome</keyword>
<feature type="signal peptide" evidence="12">
    <location>
        <begin position="1"/>
        <end position="19"/>
    </location>
</feature>
<evidence type="ECO:0000256" key="8">
    <source>
        <dbReference type="ARBA" id="ARBA00023136"/>
    </source>
</evidence>
<dbReference type="AlphaFoldDB" id="A0A9J6FSN3"/>
<dbReference type="PROSITE" id="PS50104">
    <property type="entry name" value="TIR"/>
    <property type="match status" value="1"/>
</dbReference>
<feature type="chain" id="PRO_5039917972" description="TIR domain-containing protein" evidence="12">
    <location>
        <begin position="20"/>
        <end position="766"/>
    </location>
</feature>
<evidence type="ECO:0000256" key="5">
    <source>
        <dbReference type="ARBA" id="ARBA00022729"/>
    </source>
</evidence>
<keyword evidence="10" id="KW-0325">Glycoprotein</keyword>
<dbReference type="SMART" id="SM00255">
    <property type="entry name" value="TIR"/>
    <property type="match status" value="1"/>
</dbReference>
<dbReference type="SUPFAM" id="SSF52200">
    <property type="entry name" value="Toll/Interleukin receptor TIR domain"/>
    <property type="match status" value="1"/>
</dbReference>
<evidence type="ECO:0000256" key="9">
    <source>
        <dbReference type="ARBA" id="ARBA00023170"/>
    </source>
</evidence>
<protein>
    <recommendedName>
        <fullName evidence="13">TIR domain-containing protein</fullName>
    </recommendedName>
</protein>
<evidence type="ECO:0000256" key="1">
    <source>
        <dbReference type="ARBA" id="ARBA00004167"/>
    </source>
</evidence>
<dbReference type="Pfam" id="PF13855">
    <property type="entry name" value="LRR_8"/>
    <property type="match status" value="2"/>
</dbReference>
<dbReference type="InterPro" id="IPR001611">
    <property type="entry name" value="Leu-rich_rpt"/>
</dbReference>
<comment type="similarity">
    <text evidence="2">Belongs to the Toll-like receptor family.</text>
</comment>
<gene>
    <name evidence="14" type="ORF">HPB48_008004</name>
</gene>
<keyword evidence="4 11" id="KW-0812">Transmembrane</keyword>
<dbReference type="InterPro" id="IPR003591">
    <property type="entry name" value="Leu-rich_rpt_typical-subtyp"/>
</dbReference>
<keyword evidence="3" id="KW-0433">Leucine-rich repeat</keyword>
<dbReference type="SUPFAM" id="SSF52058">
    <property type="entry name" value="L domain-like"/>
    <property type="match status" value="1"/>
</dbReference>
<keyword evidence="5 12" id="KW-0732">Signal</keyword>
<dbReference type="GO" id="GO:0007165">
    <property type="term" value="P:signal transduction"/>
    <property type="evidence" value="ECO:0007669"/>
    <property type="project" value="InterPro"/>
</dbReference>
<evidence type="ECO:0000256" key="3">
    <source>
        <dbReference type="ARBA" id="ARBA00022614"/>
    </source>
</evidence>
<accession>A0A9J6FSN3</accession>
<name>A0A9J6FSN3_HAELO</name>
<evidence type="ECO:0000256" key="4">
    <source>
        <dbReference type="ARBA" id="ARBA00022692"/>
    </source>
</evidence>
<comment type="subcellular location">
    <subcellularLocation>
        <location evidence="1">Membrane</location>
        <topology evidence="1">Single-pass membrane protein</topology>
    </subcellularLocation>
</comment>
<dbReference type="InterPro" id="IPR000157">
    <property type="entry name" value="TIR_dom"/>
</dbReference>
<evidence type="ECO:0000256" key="12">
    <source>
        <dbReference type="SAM" id="SignalP"/>
    </source>
</evidence>
<dbReference type="EMBL" id="JABSTR010000004">
    <property type="protein sequence ID" value="KAH9366165.1"/>
    <property type="molecule type" value="Genomic_DNA"/>
</dbReference>
<evidence type="ECO:0000313" key="14">
    <source>
        <dbReference type="EMBL" id="KAH9366165.1"/>
    </source>
</evidence>
<evidence type="ECO:0000256" key="11">
    <source>
        <dbReference type="SAM" id="Phobius"/>
    </source>
</evidence>
<dbReference type="PANTHER" id="PTHR24365">
    <property type="entry name" value="TOLL-LIKE RECEPTOR"/>
    <property type="match status" value="1"/>
</dbReference>
<dbReference type="Pfam" id="PF01582">
    <property type="entry name" value="TIR"/>
    <property type="match status" value="1"/>
</dbReference>
<keyword evidence="8 11" id="KW-0472">Membrane</keyword>
<feature type="domain" description="TIR" evidence="13">
    <location>
        <begin position="620"/>
        <end position="764"/>
    </location>
</feature>
<organism evidence="14 15">
    <name type="scientific">Haemaphysalis longicornis</name>
    <name type="common">Bush tick</name>
    <dbReference type="NCBI Taxonomy" id="44386"/>
    <lineage>
        <taxon>Eukaryota</taxon>
        <taxon>Metazoa</taxon>
        <taxon>Ecdysozoa</taxon>
        <taxon>Arthropoda</taxon>
        <taxon>Chelicerata</taxon>
        <taxon>Arachnida</taxon>
        <taxon>Acari</taxon>
        <taxon>Parasitiformes</taxon>
        <taxon>Ixodida</taxon>
        <taxon>Ixodoidea</taxon>
        <taxon>Ixodidae</taxon>
        <taxon>Haemaphysalinae</taxon>
        <taxon>Haemaphysalis</taxon>
    </lineage>
</organism>
<evidence type="ECO:0000256" key="7">
    <source>
        <dbReference type="ARBA" id="ARBA00022989"/>
    </source>
</evidence>
<sequence length="766" mass="87841">MRWKTHVFFLWTWVCSTEGASTYLPCHLTTNLTTLFREFKNCNLSFENGRLHALCHIRVKFPIDGYATPEHEILTMEQLLVSEDTVRPVSQGCATVCLSLQRVRVKKWDYFPHNLFSRYDHIELAEKRHVGLVALNLRLFLEHIRLMTFDVTFAKPPPVAVAMCDTKRVNRSGVFSVYSFADPCLHAFPDPHYFRVLANTSNPWNNSNVYTYAVITVAAIVDKIPTALLDLLALTPIRHVAFYKCFFHEISFGDIPPMESIQHLEFSQSPIETIHPNAFDLIPTVKKISLTGTKLPGVPEAIFSLKTLASLNMSDTNVPPAVEFTFCPARRNRNSSAVQLIASGSNVILLRDRDLCGFPNLHELYMDGCHLEILLGSPFICLKKLQVLSLQANKIPALNKATLKGLTGLLRLNLTRNRLTVFDGTNILIPLMSLRILDISFNSIQQLRVDKPFNSYPEVVFANHNRIKKWTPPIFSRMTELKLLDLGHNEIAVLDNEMFGDLNGIQNVSLNFNPWDCYSCYLNNLHNFLDNHQVQCVGCVACKVPEEQYGYHVRSVARREDECVAVDYYRVYAVPGILCIMSAAMLVYGAYRCRWYFIYISLYLKVGIKGNRRRVHVGNYAWDAFLSYHASDSDWVHNVLLHKLESPPLKFRLCVAERDFIPGILIRENIFRAITQSRVCLFVLSPAFCHSRWCMFELRLAQHCLSDSERSDGLVFIKKEQVRECEMSNTLQVLTKSRTYIEVPPSNAPERRKNFFWLQVQAALQR</sequence>
<dbReference type="OMA" id="FCCAREM"/>
<evidence type="ECO:0000256" key="2">
    <source>
        <dbReference type="ARBA" id="ARBA00009634"/>
    </source>
</evidence>
<dbReference type="PANTHER" id="PTHR24365:SF530">
    <property type="entry name" value="MSTPROX-RELATED"/>
    <property type="match status" value="1"/>
</dbReference>
<dbReference type="GO" id="GO:0005886">
    <property type="term" value="C:plasma membrane"/>
    <property type="evidence" value="ECO:0007669"/>
    <property type="project" value="TreeGrafter"/>
</dbReference>
<dbReference type="InterPro" id="IPR032675">
    <property type="entry name" value="LRR_dom_sf"/>
</dbReference>
<evidence type="ECO:0000256" key="10">
    <source>
        <dbReference type="ARBA" id="ARBA00023180"/>
    </source>
</evidence>
<dbReference type="Gene3D" id="3.80.10.10">
    <property type="entry name" value="Ribonuclease Inhibitor"/>
    <property type="match status" value="1"/>
</dbReference>
<keyword evidence="6" id="KW-0677">Repeat</keyword>
<dbReference type="OrthoDB" id="6491643at2759"/>
<evidence type="ECO:0000259" key="13">
    <source>
        <dbReference type="PROSITE" id="PS50104"/>
    </source>
</evidence>
<dbReference type="Gene3D" id="3.40.50.10140">
    <property type="entry name" value="Toll/interleukin-1 receptor homology (TIR) domain"/>
    <property type="match status" value="1"/>
</dbReference>
<evidence type="ECO:0000313" key="15">
    <source>
        <dbReference type="Proteomes" id="UP000821853"/>
    </source>
</evidence>
<dbReference type="InterPro" id="IPR035897">
    <property type="entry name" value="Toll_tir_struct_dom_sf"/>
</dbReference>
<dbReference type="Proteomes" id="UP000821853">
    <property type="component" value="Chromosome 2"/>
</dbReference>
<dbReference type="SMART" id="SM00369">
    <property type="entry name" value="LRR_TYP"/>
    <property type="match status" value="5"/>
</dbReference>
<reference evidence="14 15" key="1">
    <citation type="journal article" date="2020" name="Cell">
        <title>Large-Scale Comparative Analyses of Tick Genomes Elucidate Their Genetic Diversity and Vector Capacities.</title>
        <authorList>
            <consortium name="Tick Genome and Microbiome Consortium (TIGMIC)"/>
            <person name="Jia N."/>
            <person name="Wang J."/>
            <person name="Shi W."/>
            <person name="Du L."/>
            <person name="Sun Y."/>
            <person name="Zhan W."/>
            <person name="Jiang J.F."/>
            <person name="Wang Q."/>
            <person name="Zhang B."/>
            <person name="Ji P."/>
            <person name="Bell-Sakyi L."/>
            <person name="Cui X.M."/>
            <person name="Yuan T.T."/>
            <person name="Jiang B.G."/>
            <person name="Yang W.F."/>
            <person name="Lam T.T."/>
            <person name="Chang Q.C."/>
            <person name="Ding S.J."/>
            <person name="Wang X.J."/>
            <person name="Zhu J.G."/>
            <person name="Ruan X.D."/>
            <person name="Zhao L."/>
            <person name="Wei J.T."/>
            <person name="Ye R.Z."/>
            <person name="Que T.C."/>
            <person name="Du C.H."/>
            <person name="Zhou Y.H."/>
            <person name="Cheng J.X."/>
            <person name="Dai P.F."/>
            <person name="Guo W.B."/>
            <person name="Han X.H."/>
            <person name="Huang E.J."/>
            <person name="Li L.F."/>
            <person name="Wei W."/>
            <person name="Gao Y.C."/>
            <person name="Liu J.Z."/>
            <person name="Shao H.Z."/>
            <person name="Wang X."/>
            <person name="Wang C.C."/>
            <person name="Yang T.C."/>
            <person name="Huo Q.B."/>
            <person name="Li W."/>
            <person name="Chen H.Y."/>
            <person name="Chen S.E."/>
            <person name="Zhou L.G."/>
            <person name="Ni X.B."/>
            <person name="Tian J.H."/>
            <person name="Sheng Y."/>
            <person name="Liu T."/>
            <person name="Pan Y.S."/>
            <person name="Xia L.Y."/>
            <person name="Li J."/>
            <person name="Zhao F."/>
            <person name="Cao W.C."/>
        </authorList>
    </citation>
    <scope>NUCLEOTIDE SEQUENCE [LARGE SCALE GENOMIC DNA]</scope>
    <source>
        <strain evidence="14">HaeL-2018</strain>
    </source>
</reference>
<evidence type="ECO:0000256" key="6">
    <source>
        <dbReference type="ARBA" id="ARBA00022737"/>
    </source>
</evidence>